<reference evidence="1" key="1">
    <citation type="submission" date="2019-09" db="EMBL/GenBank/DDBJ databases">
        <authorList>
            <person name="Rodrigo-Torres L."/>
            <person name="Arahal R. D."/>
            <person name="Lucena T."/>
        </authorList>
    </citation>
    <scope>NUCLEOTIDE SEQUENCE</scope>
    <source>
        <strain evidence="1">ISS653</strain>
    </source>
</reference>
<protein>
    <submittedName>
        <fullName evidence="1">ATP-dependent helicase/nuclease subunit A</fullName>
        <ecNumber evidence="1">3.1.-.-</ecNumber>
    </submittedName>
</protein>
<keyword evidence="1" id="KW-0067">ATP-binding</keyword>
<sequence length="1047" mass="121647">MSIEIKPTPFQVYNASAGSGKTFTIVKKYLSILFKANRTDYYKNILAITFTNKAVAEMKSRIVKSLRDFAAEETPSSSKALFEEVQQETQLSDKEIKEKAATILKSILHNYAAFDVSTIDGFTHRVLRTFAKDLGLPLNFEVELNTDDILTQAVDKLISKAGSDKKLTQTLIDFAIAKADDDKSWDIAKDLYEIARLLVNENNLEPLKVLSQKDLEDFQAFEKELKRAIKNSEENLQENALQFFKLLQENGLEDKDYNRQSIPKHFRKLEDLNYLKSTSKKTKWETEIDSAPHYTQKQTDAKKQVMDAIQPQVAELYFSSEEKIQRISFYQSILQKLTSLSLLNLIYKEVETIKEDKNLLLISEFNNKISQSIKGQPAPFIYERLGERYQDYFIDEFQDTSALQWENLQPLIENSLSSQQLNNQKNGKLFLVGDAKQSIYRWRGGKAEQFMELCEGYNPFSIEKQTVTLPKNFRSQPEIVQFNNKFFNFCASQLQWDSYQKLFATSYQEPHHQHGGYVNISFVEAINNEERDEAYPLKVLETIQHLNNKGYRKKDICILVRKKAHGYAVANYLNEHNIPIISTETLLVKNSAEVNFISAILQLSLNPADKNVKFEVMDYLLQQQPEANYFHEIYSRLTKEGNDFFESLHYFDFYFDLEVLQRLPLYDAVEYIVRAFHLEEKADAYLQFYLDFVYEYTQKNTGIIAGFQDHWELKKDSLSIIAPEGEDAVQIMTIHTSKGLEFPIVIYPYANQSLEDTRNDDIWVPLTEEPNLIPFAYLSASKKLEGFGEIPSALYQKLLFENEFDALNILYVALTRPKNQLYVISEVNPEKPEEEKKDFTGLLKGFLKKQGRWQETERIYEFGNLTKNDKMEEASEEHRMKFISSAPTNHNISLVTKSGMLWDTEQQEAIDKGNLIHNLLMEVMYEEDITDALQKAINSGLIQSTEKKEFQQKLEEIVHHSTLKEFFSRNYEIFNEKEIITPKGFKRIDRLCLQDNSAVIIDYKTGDPLKVHEDQVNEYANYISEIGYQIQKKILVYLYPTVTIKII</sequence>
<proteinExistence type="predicted"/>
<keyword evidence="1" id="KW-0347">Helicase</keyword>
<dbReference type="EMBL" id="CABVMM010000013">
    <property type="protein sequence ID" value="VVV01917.1"/>
    <property type="molecule type" value="Genomic_DNA"/>
</dbReference>
<keyword evidence="2" id="KW-1185">Reference proteome</keyword>
<evidence type="ECO:0000313" key="1">
    <source>
        <dbReference type="EMBL" id="VVV01917.1"/>
    </source>
</evidence>
<dbReference type="Proteomes" id="UP000356253">
    <property type="component" value="Unassembled WGS sequence"/>
</dbReference>
<gene>
    <name evidence="1" type="primary">addA</name>
    <name evidence="1" type="ORF">FVB9532_03211</name>
</gene>
<dbReference type="EC" id="3.1.-.-" evidence="1"/>
<accession>A0AC61YBP1</accession>
<organism evidence="1 2">
    <name type="scientific">Mesonia oceanica</name>
    <dbReference type="NCBI Taxonomy" id="2687242"/>
    <lineage>
        <taxon>Bacteria</taxon>
        <taxon>Pseudomonadati</taxon>
        <taxon>Bacteroidota</taxon>
        <taxon>Flavobacteriia</taxon>
        <taxon>Flavobacteriales</taxon>
        <taxon>Flavobacteriaceae</taxon>
        <taxon>Mesonia</taxon>
    </lineage>
</organism>
<name>A0AC61YBP1_9FLAO</name>
<comment type="caution">
    <text evidence="1">The sequence shown here is derived from an EMBL/GenBank/DDBJ whole genome shotgun (WGS) entry which is preliminary data.</text>
</comment>
<keyword evidence="1" id="KW-0378">Hydrolase</keyword>
<evidence type="ECO:0000313" key="2">
    <source>
        <dbReference type="Proteomes" id="UP000356253"/>
    </source>
</evidence>
<keyword evidence="1" id="KW-0547">Nucleotide-binding</keyword>